<feature type="compositionally biased region" description="Polar residues" evidence="1">
    <location>
        <begin position="33"/>
        <end position="42"/>
    </location>
</feature>
<organism evidence="2 3">
    <name type="scientific">Rubinisphaera italica</name>
    <dbReference type="NCBI Taxonomy" id="2527969"/>
    <lineage>
        <taxon>Bacteria</taxon>
        <taxon>Pseudomonadati</taxon>
        <taxon>Planctomycetota</taxon>
        <taxon>Planctomycetia</taxon>
        <taxon>Planctomycetales</taxon>
        <taxon>Planctomycetaceae</taxon>
        <taxon>Rubinisphaera</taxon>
    </lineage>
</organism>
<sequence length="112" mass="12839">MDTASNSPRHLHGNSRIKSDHYKKEITIKPQPVVNSSSTGDQLDSDAISDQTLRKWALLLANAEMDWPDELTPQQQMRLLLLVREQRRVSLLTLMARIIAKSLVSEEFQRKT</sequence>
<dbReference type="Proteomes" id="UP000316095">
    <property type="component" value="Unassembled WGS sequence"/>
</dbReference>
<accession>A0A5C5XA66</accession>
<dbReference type="AlphaFoldDB" id="A0A5C5XA66"/>
<evidence type="ECO:0000313" key="3">
    <source>
        <dbReference type="Proteomes" id="UP000316095"/>
    </source>
</evidence>
<feature type="region of interest" description="Disordered" evidence="1">
    <location>
        <begin position="1"/>
        <end position="45"/>
    </location>
</feature>
<feature type="compositionally biased region" description="Basic and acidic residues" evidence="1">
    <location>
        <begin position="17"/>
        <end position="27"/>
    </location>
</feature>
<reference evidence="2 3" key="1">
    <citation type="submission" date="2019-02" db="EMBL/GenBank/DDBJ databases">
        <title>Deep-cultivation of Planctomycetes and their phenomic and genomic characterization uncovers novel biology.</title>
        <authorList>
            <person name="Wiegand S."/>
            <person name="Jogler M."/>
            <person name="Boedeker C."/>
            <person name="Pinto D."/>
            <person name="Vollmers J."/>
            <person name="Rivas-Marin E."/>
            <person name="Kohn T."/>
            <person name="Peeters S.H."/>
            <person name="Heuer A."/>
            <person name="Rast P."/>
            <person name="Oberbeckmann S."/>
            <person name="Bunk B."/>
            <person name="Jeske O."/>
            <person name="Meyerdierks A."/>
            <person name="Storesund J.E."/>
            <person name="Kallscheuer N."/>
            <person name="Luecker S."/>
            <person name="Lage O.M."/>
            <person name="Pohl T."/>
            <person name="Merkel B.J."/>
            <person name="Hornburger P."/>
            <person name="Mueller R.-W."/>
            <person name="Bruemmer F."/>
            <person name="Labrenz M."/>
            <person name="Spormann A.M."/>
            <person name="Op Den Camp H."/>
            <person name="Overmann J."/>
            <person name="Amann R."/>
            <person name="Jetten M.S.M."/>
            <person name="Mascher T."/>
            <person name="Medema M.H."/>
            <person name="Devos D.P."/>
            <person name="Kaster A.-K."/>
            <person name="Ovreas L."/>
            <person name="Rohde M."/>
            <person name="Galperin M.Y."/>
            <person name="Jogler C."/>
        </authorList>
    </citation>
    <scope>NUCLEOTIDE SEQUENCE [LARGE SCALE GENOMIC DNA]</scope>
    <source>
        <strain evidence="2 3">Pan54</strain>
    </source>
</reference>
<dbReference type="EMBL" id="SJPG01000001">
    <property type="protein sequence ID" value="TWT59589.1"/>
    <property type="molecule type" value="Genomic_DNA"/>
</dbReference>
<keyword evidence="3" id="KW-1185">Reference proteome</keyword>
<dbReference type="RefSeq" id="WP_146501774.1">
    <property type="nucleotide sequence ID" value="NZ_SJPG01000001.1"/>
</dbReference>
<comment type="caution">
    <text evidence="2">The sequence shown here is derived from an EMBL/GenBank/DDBJ whole genome shotgun (WGS) entry which is preliminary data.</text>
</comment>
<proteinExistence type="predicted"/>
<protein>
    <submittedName>
        <fullName evidence="2">Uncharacterized protein</fullName>
    </submittedName>
</protein>
<gene>
    <name evidence="2" type="ORF">Pan54_02970</name>
</gene>
<evidence type="ECO:0000256" key="1">
    <source>
        <dbReference type="SAM" id="MobiDB-lite"/>
    </source>
</evidence>
<name>A0A5C5XA66_9PLAN</name>
<evidence type="ECO:0000313" key="2">
    <source>
        <dbReference type="EMBL" id="TWT59589.1"/>
    </source>
</evidence>